<dbReference type="Proteomes" id="UP000540556">
    <property type="component" value="Unassembled WGS sequence"/>
</dbReference>
<dbReference type="InterPro" id="IPR004193">
    <property type="entry name" value="Glyco_hydro_13_N"/>
</dbReference>
<gene>
    <name evidence="4" type="ORF">HLH27_12970</name>
</gene>
<dbReference type="SUPFAM" id="SSF51011">
    <property type="entry name" value="Glycosyl hydrolase domain"/>
    <property type="match status" value="1"/>
</dbReference>
<dbReference type="CDD" id="cd02856">
    <property type="entry name" value="E_set_GDE_Isoamylase_N"/>
    <property type="match status" value="1"/>
</dbReference>
<dbReference type="Gene3D" id="3.20.20.80">
    <property type="entry name" value="Glycosidases"/>
    <property type="match status" value="1"/>
</dbReference>
<reference evidence="4 5" key="1">
    <citation type="submission" date="2020-04" db="EMBL/GenBank/DDBJ databases">
        <title>Description of novel Gluconacetobacter.</title>
        <authorList>
            <person name="Sombolestani A."/>
        </authorList>
    </citation>
    <scope>NUCLEOTIDE SEQUENCE [LARGE SCALE GENOMIC DNA]</scope>
    <source>
        <strain evidence="4 5">LMG 27800</strain>
    </source>
</reference>
<name>A0A7W4KFF7_9PROT</name>
<proteinExistence type="inferred from homology"/>
<dbReference type="AlphaFoldDB" id="A0A7W4KFF7"/>
<dbReference type="InterPro" id="IPR048650">
    <property type="entry name" value="ISOA1-3-like_C"/>
</dbReference>
<dbReference type="SUPFAM" id="SSF81296">
    <property type="entry name" value="E set domains"/>
    <property type="match status" value="1"/>
</dbReference>
<dbReference type="InterPro" id="IPR006047">
    <property type="entry name" value="GH13_cat_dom"/>
</dbReference>
<dbReference type="GO" id="GO:0019156">
    <property type="term" value="F:isoamylase activity"/>
    <property type="evidence" value="ECO:0007669"/>
    <property type="project" value="UniProtKB-ARBA"/>
</dbReference>
<evidence type="ECO:0000259" key="3">
    <source>
        <dbReference type="SMART" id="SM00642"/>
    </source>
</evidence>
<dbReference type="SMART" id="SM00642">
    <property type="entry name" value="Aamy"/>
    <property type="match status" value="1"/>
</dbReference>
<keyword evidence="5" id="KW-1185">Reference proteome</keyword>
<protein>
    <submittedName>
        <fullName evidence="4">Glycogen-debranching protein</fullName>
    </submittedName>
</protein>
<comment type="caution">
    <text evidence="4">The sequence shown here is derived from an EMBL/GenBank/DDBJ whole genome shotgun (WGS) entry which is preliminary data.</text>
</comment>
<dbReference type="SUPFAM" id="SSF51445">
    <property type="entry name" value="(Trans)glycosidases"/>
    <property type="match status" value="1"/>
</dbReference>
<comment type="similarity">
    <text evidence="1">Belongs to the glycosyl hydrolase 13 family.</text>
</comment>
<dbReference type="InterPro" id="IPR017853">
    <property type="entry name" value="GH"/>
</dbReference>
<dbReference type="EMBL" id="JABEQK010000010">
    <property type="protein sequence ID" value="MBB2205919.1"/>
    <property type="molecule type" value="Genomic_DNA"/>
</dbReference>
<evidence type="ECO:0000313" key="4">
    <source>
        <dbReference type="EMBL" id="MBB2205919.1"/>
    </source>
</evidence>
<dbReference type="InterPro" id="IPR013780">
    <property type="entry name" value="Glyco_hydro_b"/>
</dbReference>
<dbReference type="Pfam" id="PF02922">
    <property type="entry name" value="CBM_48"/>
    <property type="match status" value="1"/>
</dbReference>
<evidence type="ECO:0000256" key="1">
    <source>
        <dbReference type="ARBA" id="ARBA00008061"/>
    </source>
</evidence>
<dbReference type="PANTHER" id="PTHR43002">
    <property type="entry name" value="GLYCOGEN DEBRANCHING ENZYME"/>
    <property type="match status" value="1"/>
</dbReference>
<dbReference type="InterPro" id="IPR013783">
    <property type="entry name" value="Ig-like_fold"/>
</dbReference>
<dbReference type="Gene3D" id="2.60.40.1180">
    <property type="entry name" value="Golgi alpha-mannosidase II"/>
    <property type="match status" value="1"/>
</dbReference>
<dbReference type="GO" id="GO:0005975">
    <property type="term" value="P:carbohydrate metabolic process"/>
    <property type="evidence" value="ECO:0007669"/>
    <property type="project" value="InterPro"/>
</dbReference>
<sequence>MAMRNPSLPVGRSFTASDGAPFPPGAVWLADEQAFNFSLFSRNATGITLLLYRADDLVTPCLRLPFRLPHNKTGDMWHARVPAAQAGEACYYGYSVAGPHRPEEGLLFDAEKLLLDPYARGVFFPPGFDRAAACRPGPTAGRAPLGVLPDRTATAPPPIRRPRRHDHDLVIYELHVRAFTRHPSSGVAEALRGSYAALTARIPYLQALGVTAVELMPVFQRDPVHGTFWGYMPLNFFSPHAGYASDGAVATAWREFRAMVAALHEAEIEVFLDVVYNHTGEDHAGGPVWSYRGIDNPSYYSHTRDIQFRLTDRSGCGNDLDVAAPVVRQLILSSAWFWIEEMGIDGLRFDLASMFSVDESGHVDLAEPPIVTELSTASHLRQTRLIAEPWVGDGSLMQLGRAFPGRSWRQWNAHFRDDLRRFLHGDEGCVPVLMTRLYGSTDLFPDDRAHAARPYQSVNYIASHDGLTLRDLFSYDDAGQIAANCGHQGIADAPEPVLALRRRQTRNAFCLLMLANGTPMFQAGDEFGHSRGGDPNPYDRDDDTNWLDWRLAENEAPLLRFVRMLIAFRAAHPSIARSVGWRDDVSWHGVDGGDPDLRPVSRSLAFFLRGAAMADDDLYVFINGWDDTLHFALPEAARGGAPWRSVIDTAADPPADILAPEAATPVGDMARLPAQARSVRVLLRTRPDTITG</sequence>
<dbReference type="InterPro" id="IPR044505">
    <property type="entry name" value="GlgX_Isoamylase_N_E_set"/>
</dbReference>
<feature type="domain" description="Glycosyl hydrolase family 13 catalytic" evidence="3">
    <location>
        <begin position="173"/>
        <end position="569"/>
    </location>
</feature>
<evidence type="ECO:0000256" key="2">
    <source>
        <dbReference type="ARBA" id="ARBA00022946"/>
    </source>
</evidence>
<keyword evidence="2" id="KW-0809">Transit peptide</keyword>
<accession>A0A7W4KFF7</accession>
<dbReference type="InterPro" id="IPR014756">
    <property type="entry name" value="Ig_E-set"/>
</dbReference>
<dbReference type="Pfam" id="PF21156">
    <property type="entry name" value="ISOA1-3_C"/>
    <property type="match status" value="1"/>
</dbReference>
<organism evidence="4 5">
    <name type="scientific">Gluconacetobacter takamatsuzukensis</name>
    <dbReference type="NCBI Taxonomy" id="1286190"/>
    <lineage>
        <taxon>Bacteria</taxon>
        <taxon>Pseudomonadati</taxon>
        <taxon>Pseudomonadota</taxon>
        <taxon>Alphaproteobacteria</taxon>
        <taxon>Acetobacterales</taxon>
        <taxon>Acetobacteraceae</taxon>
        <taxon>Gluconacetobacter</taxon>
    </lineage>
</organism>
<evidence type="ECO:0000313" key="5">
    <source>
        <dbReference type="Proteomes" id="UP000540556"/>
    </source>
</evidence>
<dbReference type="Pfam" id="PF00128">
    <property type="entry name" value="Alpha-amylase"/>
    <property type="match status" value="1"/>
</dbReference>
<dbReference type="Gene3D" id="2.60.40.10">
    <property type="entry name" value="Immunoglobulins"/>
    <property type="match status" value="1"/>
</dbReference>